<dbReference type="SMART" id="SM00607">
    <property type="entry name" value="FTP"/>
    <property type="match status" value="1"/>
</dbReference>
<comment type="function">
    <text evidence="1">Acts as a defensive agent. Recognizes blood group fucosylated oligosaccharides including A, B, H and Lewis B-type antigens. Does not recognize Lewis A antigen and has low affinity for monovalent haptens.</text>
</comment>
<keyword evidence="7" id="KW-1015">Disulfide bond</keyword>
<evidence type="ECO:0000313" key="9">
    <source>
        <dbReference type="EMBL" id="KAI2663043.1"/>
    </source>
</evidence>
<evidence type="ECO:0000256" key="7">
    <source>
        <dbReference type="ARBA" id="ARBA00023157"/>
    </source>
</evidence>
<comment type="similarity">
    <text evidence="2">Belongs to the fucolectin family.</text>
</comment>
<reference evidence="9 10" key="1">
    <citation type="submission" date="2022-01" db="EMBL/GenBank/DDBJ databases">
        <title>A high-quality chromosome-level genome assembly of rohu carp, Labeo rohita.</title>
        <authorList>
            <person name="Arick M.A. II"/>
            <person name="Hsu C.-Y."/>
            <person name="Magbanua Z."/>
            <person name="Pechanova O."/>
            <person name="Grover C."/>
            <person name="Miller E."/>
            <person name="Thrash A."/>
            <person name="Ezzel L."/>
            <person name="Alam S."/>
            <person name="Benzie J."/>
            <person name="Hamilton M."/>
            <person name="Karsi A."/>
            <person name="Lawrence M.L."/>
            <person name="Peterson D.G."/>
        </authorList>
    </citation>
    <scope>NUCLEOTIDE SEQUENCE [LARGE SCALE GENOMIC DNA]</scope>
    <source>
        <strain evidence="10">BAU-BD-2019</strain>
        <tissue evidence="9">Blood</tissue>
    </source>
</reference>
<dbReference type="EMBL" id="JACTAM010000007">
    <property type="protein sequence ID" value="KAI2663043.1"/>
    <property type="molecule type" value="Genomic_DNA"/>
</dbReference>
<evidence type="ECO:0000256" key="1">
    <source>
        <dbReference type="ARBA" id="ARBA00002219"/>
    </source>
</evidence>
<accession>A0ABQ8MMF0</accession>
<dbReference type="SUPFAM" id="SSF49785">
    <property type="entry name" value="Galactose-binding domain-like"/>
    <property type="match status" value="1"/>
</dbReference>
<organism evidence="9 10">
    <name type="scientific">Labeo rohita</name>
    <name type="common">Indian major carp</name>
    <name type="synonym">Cyprinus rohita</name>
    <dbReference type="NCBI Taxonomy" id="84645"/>
    <lineage>
        <taxon>Eukaryota</taxon>
        <taxon>Metazoa</taxon>
        <taxon>Chordata</taxon>
        <taxon>Craniata</taxon>
        <taxon>Vertebrata</taxon>
        <taxon>Euteleostomi</taxon>
        <taxon>Actinopterygii</taxon>
        <taxon>Neopterygii</taxon>
        <taxon>Teleostei</taxon>
        <taxon>Ostariophysi</taxon>
        <taxon>Cypriniformes</taxon>
        <taxon>Cyprinidae</taxon>
        <taxon>Labeoninae</taxon>
        <taxon>Labeonini</taxon>
        <taxon>Labeo</taxon>
    </lineage>
</organism>
<keyword evidence="10" id="KW-1185">Reference proteome</keyword>
<gene>
    <name evidence="9" type="ORF">H4Q32_002068</name>
</gene>
<dbReference type="PANTHER" id="PTHR45713">
    <property type="entry name" value="FTP DOMAIN-CONTAINING PROTEIN"/>
    <property type="match status" value="1"/>
</dbReference>
<evidence type="ECO:0000259" key="8">
    <source>
        <dbReference type="SMART" id="SM00607"/>
    </source>
</evidence>
<dbReference type="PANTHER" id="PTHR45713:SF11">
    <property type="entry name" value="FUCOLECTIN TACHYLECTIN-4 PENTRAXIN-1 DOMAIN-CONTAINING PROTEIN"/>
    <property type="match status" value="1"/>
</dbReference>
<proteinExistence type="inferred from homology"/>
<keyword evidence="4" id="KW-0479">Metal-binding</keyword>
<dbReference type="Pfam" id="PF22633">
    <property type="entry name" value="F5_F8_type_C_2"/>
    <property type="match status" value="1"/>
</dbReference>
<sequence length="134" mass="15042">MDGRRERAEGETLSSYLTITENLALKGTAVQSTTYFHWGAARAIDGIRYAPGEASFCSITLSQLNQWWRLDLLDYYYIYKVVITNRADCCSERMTGVEIRIGNSLVNNDALSLLHVFHQAVLSASVAAEWEAVM</sequence>
<name>A0ABQ8MMF0_LABRO</name>
<dbReference type="InterPro" id="IPR051941">
    <property type="entry name" value="BG_Antigen-Binding_Lectin"/>
</dbReference>
<comment type="subunit">
    <text evidence="3">Homotrimer.</text>
</comment>
<dbReference type="Gene3D" id="2.60.120.260">
    <property type="entry name" value="Galactose-binding domain-like"/>
    <property type="match status" value="1"/>
</dbReference>
<feature type="domain" description="Fucolectin tachylectin-4 pentraxin-1" evidence="8">
    <location>
        <begin position="20"/>
        <end position="125"/>
    </location>
</feature>
<dbReference type="InterPro" id="IPR008979">
    <property type="entry name" value="Galactose-bd-like_sf"/>
</dbReference>
<evidence type="ECO:0000256" key="6">
    <source>
        <dbReference type="ARBA" id="ARBA00022837"/>
    </source>
</evidence>
<dbReference type="InterPro" id="IPR006585">
    <property type="entry name" value="FTP1"/>
</dbReference>
<evidence type="ECO:0000256" key="2">
    <source>
        <dbReference type="ARBA" id="ARBA00010147"/>
    </source>
</evidence>
<comment type="caution">
    <text evidence="9">The sequence shown here is derived from an EMBL/GenBank/DDBJ whole genome shotgun (WGS) entry which is preliminary data.</text>
</comment>
<keyword evidence="6" id="KW-0106">Calcium</keyword>
<evidence type="ECO:0000313" key="10">
    <source>
        <dbReference type="Proteomes" id="UP000830375"/>
    </source>
</evidence>
<dbReference type="Proteomes" id="UP000830375">
    <property type="component" value="Unassembled WGS sequence"/>
</dbReference>
<evidence type="ECO:0000256" key="5">
    <source>
        <dbReference type="ARBA" id="ARBA00022734"/>
    </source>
</evidence>
<protein>
    <submittedName>
        <fullName evidence="9">Fucolectin-1</fullName>
    </submittedName>
</protein>
<evidence type="ECO:0000256" key="3">
    <source>
        <dbReference type="ARBA" id="ARBA00011233"/>
    </source>
</evidence>
<keyword evidence="5" id="KW-0430">Lectin</keyword>
<evidence type="ECO:0000256" key="4">
    <source>
        <dbReference type="ARBA" id="ARBA00022723"/>
    </source>
</evidence>